<sequence length="225" mass="25227">MSDSEEDSASDHQLKFVLIGDGAAGKTSICIRYTQENFEKAYKQTLGLDFFQKKIVMPGNHNVTIQVWDIGGQTLGGQMIDKYIFGAHAVLLVYDVTNQSSFDNLEDWYETVKTVSEKNGTKLPHMALIANKMDLEHMRVVKADKHSRFAQEHGLTSHFISAKTADQINLCFQKVVAEVLGIRLTKNEMEQQSKVLKAEVIQYSNHEMPSRAAPVPAKSSFCSIQ</sequence>
<dbReference type="FunFam" id="3.40.50.300:FF:001508">
    <property type="entry name" value="Small GTP-binding protein Rab28, putative"/>
    <property type="match status" value="1"/>
</dbReference>
<proteinExistence type="inferred from homology"/>
<dbReference type="PANTHER" id="PTHR47978">
    <property type="match status" value="1"/>
</dbReference>
<dbReference type="OrthoDB" id="6585768at2759"/>
<dbReference type="Proteomes" id="UP000887567">
    <property type="component" value="Unplaced"/>
</dbReference>
<evidence type="ECO:0000256" key="2">
    <source>
        <dbReference type="ARBA" id="ARBA00022741"/>
    </source>
</evidence>
<dbReference type="RefSeq" id="XP_020902126.1">
    <property type="nucleotide sequence ID" value="XM_021046467.2"/>
</dbReference>
<evidence type="ECO:0008006" key="5">
    <source>
        <dbReference type="Google" id="ProtNLM"/>
    </source>
</evidence>
<protein>
    <recommendedName>
        <fullName evidence="5">Ras-related protein Rab-28</fullName>
    </recommendedName>
</protein>
<dbReference type="SUPFAM" id="SSF52540">
    <property type="entry name" value="P-loop containing nucleoside triphosphate hydrolases"/>
    <property type="match status" value="1"/>
</dbReference>
<keyword evidence="4" id="KW-1185">Reference proteome</keyword>
<dbReference type="NCBIfam" id="TIGR00231">
    <property type="entry name" value="small_GTP"/>
    <property type="match status" value="1"/>
</dbReference>
<dbReference type="AlphaFoldDB" id="A0A913XCY1"/>
<dbReference type="SMART" id="SM00176">
    <property type="entry name" value="RAN"/>
    <property type="match status" value="1"/>
</dbReference>
<keyword evidence="2" id="KW-0547">Nucleotide-binding</keyword>
<dbReference type="OMA" id="YKNVNLH"/>
<dbReference type="Gene3D" id="3.40.50.300">
    <property type="entry name" value="P-loop containing nucleotide triphosphate hydrolases"/>
    <property type="match status" value="1"/>
</dbReference>
<dbReference type="InterPro" id="IPR005225">
    <property type="entry name" value="Small_GTP-bd"/>
</dbReference>
<dbReference type="PROSITE" id="PS51421">
    <property type="entry name" value="RAS"/>
    <property type="match status" value="1"/>
</dbReference>
<organism evidence="3 4">
    <name type="scientific">Exaiptasia diaphana</name>
    <name type="common">Tropical sea anemone</name>
    <name type="synonym">Aiptasia pulchella</name>
    <dbReference type="NCBI Taxonomy" id="2652724"/>
    <lineage>
        <taxon>Eukaryota</taxon>
        <taxon>Metazoa</taxon>
        <taxon>Cnidaria</taxon>
        <taxon>Anthozoa</taxon>
        <taxon>Hexacorallia</taxon>
        <taxon>Actiniaria</taxon>
        <taxon>Aiptasiidae</taxon>
        <taxon>Exaiptasia</taxon>
    </lineage>
</organism>
<dbReference type="SMART" id="SM00175">
    <property type="entry name" value="RAB"/>
    <property type="match status" value="1"/>
</dbReference>
<dbReference type="GeneID" id="110240659"/>
<dbReference type="SMART" id="SM00174">
    <property type="entry name" value="RHO"/>
    <property type="match status" value="1"/>
</dbReference>
<dbReference type="PROSITE" id="PS51419">
    <property type="entry name" value="RAB"/>
    <property type="match status" value="1"/>
</dbReference>
<dbReference type="KEGG" id="epa:110240659"/>
<accession>A0A913XCY1</accession>
<evidence type="ECO:0000256" key="1">
    <source>
        <dbReference type="ARBA" id="ARBA00006270"/>
    </source>
</evidence>
<dbReference type="Pfam" id="PF00071">
    <property type="entry name" value="Ras"/>
    <property type="match status" value="1"/>
</dbReference>
<dbReference type="GO" id="GO:0003924">
    <property type="term" value="F:GTPase activity"/>
    <property type="evidence" value="ECO:0007669"/>
    <property type="project" value="InterPro"/>
</dbReference>
<dbReference type="GO" id="GO:0005525">
    <property type="term" value="F:GTP binding"/>
    <property type="evidence" value="ECO:0007669"/>
    <property type="project" value="InterPro"/>
</dbReference>
<dbReference type="EnsemblMetazoa" id="XM_021046467.2">
    <property type="protein sequence ID" value="XP_020902126.1"/>
    <property type="gene ID" value="LOC110240659"/>
</dbReference>
<comment type="similarity">
    <text evidence="1">Belongs to the small GTPase superfamily. Rab family.</text>
</comment>
<evidence type="ECO:0000313" key="4">
    <source>
        <dbReference type="Proteomes" id="UP000887567"/>
    </source>
</evidence>
<dbReference type="InterPro" id="IPR027417">
    <property type="entry name" value="P-loop_NTPase"/>
</dbReference>
<dbReference type="PRINTS" id="PR00449">
    <property type="entry name" value="RASTRNSFRMNG"/>
</dbReference>
<name>A0A913XCY1_EXADI</name>
<dbReference type="SMART" id="SM00173">
    <property type="entry name" value="RAS"/>
    <property type="match status" value="1"/>
</dbReference>
<reference evidence="3" key="1">
    <citation type="submission" date="2022-11" db="UniProtKB">
        <authorList>
            <consortium name="EnsemblMetazoa"/>
        </authorList>
    </citation>
    <scope>IDENTIFICATION</scope>
</reference>
<evidence type="ECO:0000313" key="3">
    <source>
        <dbReference type="EnsemblMetazoa" id="XP_020902126.1"/>
    </source>
</evidence>
<dbReference type="InterPro" id="IPR001806">
    <property type="entry name" value="Small_GTPase"/>
</dbReference>